<proteinExistence type="predicted"/>
<organism evidence="1 2">
    <name type="scientific">Phocaeicola vulgatus</name>
    <name type="common">Bacteroides vulgatus</name>
    <dbReference type="NCBI Taxonomy" id="821"/>
    <lineage>
        <taxon>Bacteria</taxon>
        <taxon>Pseudomonadati</taxon>
        <taxon>Bacteroidota</taxon>
        <taxon>Bacteroidia</taxon>
        <taxon>Bacteroidales</taxon>
        <taxon>Bacteroidaceae</taxon>
        <taxon>Phocaeicola</taxon>
    </lineage>
</organism>
<protein>
    <submittedName>
        <fullName evidence="1">Uncharacterized protein</fullName>
    </submittedName>
</protein>
<reference evidence="1 2" key="1">
    <citation type="submission" date="2020-04" db="EMBL/GenBank/DDBJ databases">
        <authorList>
            <person name="Pieper L."/>
        </authorList>
    </citation>
    <scope>NUCLEOTIDE SEQUENCE [LARGE SCALE GENOMIC DNA]</scope>
    <source>
        <strain evidence="1 2">B33</strain>
    </source>
</reference>
<gene>
    <name evidence="1" type="ORF">HUV05_20985</name>
</gene>
<accession>A0A7Y6PHU4</accession>
<sequence length="50" mass="5741">MHALIGQFCTMIEDEVLNDFRDEDLVLDVEGLNVDDGCYTWYMSVKIGII</sequence>
<reference evidence="1 2" key="2">
    <citation type="submission" date="2020-07" db="EMBL/GenBank/DDBJ databases">
        <title>Bacterial metabolism rescues the inhibition of intestinal drug absorption by food and drug additives.</title>
        <authorList>
            <person name="Zou L."/>
            <person name="Spanogiannopoulos P."/>
            <person name="Chien H.-C."/>
            <person name="Pieper L.M."/>
            <person name="Cai W."/>
            <person name="Khuri N."/>
            <person name="Pottel J."/>
            <person name="Vora B."/>
            <person name="Ni Z."/>
            <person name="Tsakalozou E."/>
            <person name="Zhang W."/>
            <person name="Shoichet B.K."/>
            <person name="Giacomini K.M."/>
            <person name="Turnbaugh P.J."/>
        </authorList>
    </citation>
    <scope>NUCLEOTIDE SEQUENCE [LARGE SCALE GENOMIC DNA]</scope>
    <source>
        <strain evidence="1 2">B33</strain>
    </source>
</reference>
<name>A0A7Y6PHU4_PHOVU</name>
<evidence type="ECO:0000313" key="2">
    <source>
        <dbReference type="Proteomes" id="UP000524321"/>
    </source>
</evidence>
<dbReference type="Proteomes" id="UP000524321">
    <property type="component" value="Unassembled WGS sequence"/>
</dbReference>
<evidence type="ECO:0000313" key="1">
    <source>
        <dbReference type="EMBL" id="NVB75937.1"/>
    </source>
</evidence>
<dbReference type="RefSeq" id="WP_172773449.1">
    <property type="nucleotide sequence ID" value="NZ_CP179925.1"/>
</dbReference>
<comment type="caution">
    <text evidence="1">The sequence shown here is derived from an EMBL/GenBank/DDBJ whole genome shotgun (WGS) entry which is preliminary data.</text>
</comment>
<dbReference type="EMBL" id="JABWDJ010000164">
    <property type="protein sequence ID" value="NVB75937.1"/>
    <property type="molecule type" value="Genomic_DNA"/>
</dbReference>
<dbReference type="AlphaFoldDB" id="A0A7Y6PHU4"/>